<dbReference type="PANTHER" id="PTHR11669:SF8">
    <property type="entry name" value="DNA POLYMERASE III SUBUNIT DELTA"/>
    <property type="match status" value="1"/>
</dbReference>
<evidence type="ECO:0000256" key="3">
    <source>
        <dbReference type="ARBA" id="ARBA00049244"/>
    </source>
</evidence>
<protein>
    <recommendedName>
        <fullName evidence="1">DNA-directed DNA polymerase</fullName>
        <ecNumber evidence="1">2.7.7.7</ecNumber>
    </recommendedName>
</protein>
<dbReference type="GO" id="GO:0009360">
    <property type="term" value="C:DNA polymerase III complex"/>
    <property type="evidence" value="ECO:0007669"/>
    <property type="project" value="TreeGrafter"/>
</dbReference>
<comment type="caution">
    <text evidence="4">The sequence shown here is derived from an EMBL/GenBank/DDBJ whole genome shotgun (WGS) entry which is preliminary data.</text>
</comment>
<reference evidence="4 5" key="1">
    <citation type="journal article" date="2012" name="J. Bacteriol.">
        <title>Genome Sequence of Idiomarina xiamenensis Type Strain 10-D-4.</title>
        <authorList>
            <person name="Lai Q."/>
            <person name="Wang L."/>
            <person name="Wang W."/>
            <person name="Shao Z."/>
        </authorList>
    </citation>
    <scope>NUCLEOTIDE SEQUENCE [LARGE SCALE GENOMIC DNA]</scope>
    <source>
        <strain evidence="4 5">10-D-4</strain>
    </source>
</reference>
<name>K2JU33_9GAMM</name>
<accession>K2JU33</accession>
<dbReference type="InterPro" id="IPR050238">
    <property type="entry name" value="DNA_Rep/Repair_Clamp_Loader"/>
</dbReference>
<dbReference type="eggNOG" id="COG0470">
    <property type="taxonomic scope" value="Bacteria"/>
</dbReference>
<dbReference type="EMBL" id="AMRG01000002">
    <property type="protein sequence ID" value="EKE86956.1"/>
    <property type="molecule type" value="Genomic_DNA"/>
</dbReference>
<dbReference type="RefSeq" id="WP_008487374.1">
    <property type="nucleotide sequence ID" value="NZ_AMRG01000002.1"/>
</dbReference>
<evidence type="ECO:0000313" key="4">
    <source>
        <dbReference type="EMBL" id="EKE86956.1"/>
    </source>
</evidence>
<keyword evidence="2" id="KW-0548">Nucleotidyltransferase</keyword>
<keyword evidence="5" id="KW-1185">Reference proteome</keyword>
<evidence type="ECO:0000256" key="2">
    <source>
        <dbReference type="ARBA" id="ARBA00022932"/>
    </source>
</evidence>
<dbReference type="PANTHER" id="PTHR11669">
    <property type="entry name" value="REPLICATION FACTOR C / DNA POLYMERASE III GAMMA-TAU SUBUNIT"/>
    <property type="match status" value="1"/>
</dbReference>
<dbReference type="InterPro" id="IPR027417">
    <property type="entry name" value="P-loop_NTPase"/>
</dbReference>
<dbReference type="GO" id="GO:0003887">
    <property type="term" value="F:DNA-directed DNA polymerase activity"/>
    <property type="evidence" value="ECO:0007669"/>
    <property type="project" value="UniProtKB-KW"/>
</dbReference>
<organism evidence="4 5">
    <name type="scientific">Idiomarina xiamenensis 10-D-4</name>
    <dbReference type="NCBI Taxonomy" id="740709"/>
    <lineage>
        <taxon>Bacteria</taxon>
        <taxon>Pseudomonadati</taxon>
        <taxon>Pseudomonadota</taxon>
        <taxon>Gammaproteobacteria</taxon>
        <taxon>Alteromonadales</taxon>
        <taxon>Idiomarinaceae</taxon>
        <taxon>Idiomarina</taxon>
    </lineage>
</organism>
<evidence type="ECO:0000256" key="1">
    <source>
        <dbReference type="ARBA" id="ARBA00012417"/>
    </source>
</evidence>
<dbReference type="AlphaFoldDB" id="K2JU33"/>
<dbReference type="Gene3D" id="3.40.50.300">
    <property type="entry name" value="P-loop containing nucleotide triphosphate hydrolases"/>
    <property type="match status" value="1"/>
</dbReference>
<dbReference type="Proteomes" id="UP000014115">
    <property type="component" value="Unassembled WGS sequence"/>
</dbReference>
<dbReference type="PATRIC" id="fig|740709.3.peg.383"/>
<dbReference type="SUPFAM" id="SSF52540">
    <property type="entry name" value="P-loop containing nucleoside triphosphate hydrolases"/>
    <property type="match status" value="1"/>
</dbReference>
<proteinExistence type="predicted"/>
<dbReference type="EC" id="2.7.7.7" evidence="1"/>
<dbReference type="STRING" id="740709.A10D4_01902"/>
<evidence type="ECO:0000313" key="5">
    <source>
        <dbReference type="Proteomes" id="UP000014115"/>
    </source>
</evidence>
<gene>
    <name evidence="4" type="ORF">A10D4_01902</name>
</gene>
<keyword evidence="2" id="KW-0239">DNA-directed DNA polymerase</keyword>
<dbReference type="OrthoDB" id="9811073at2"/>
<dbReference type="GO" id="GO:0006261">
    <property type="term" value="P:DNA-templated DNA replication"/>
    <property type="evidence" value="ECO:0007669"/>
    <property type="project" value="TreeGrafter"/>
</dbReference>
<sequence>MRYPWLRDSWQQLMQALQQQRLAHAIGILWQPELATDNLLQTLSQRLLCLTPKPLSACGKCKSCQLFQAGTHPDFYRLGEADARIGVDDIRQLSTRLSSTANQGQSKVALLMRAEQMTDAAANALLKTLEEPTDDTYIVVAPSRYGQLLPTIASRLQRYQVQPPKRDILQQWLAQYSGQVAIDESVLQRFTERPLAALAYLQQSDTEVTDHTEQLLLALVQQQPWPTLNDREQAGDWLQASIETLQELVRVSSALNHQQLRYPQLQTAIKQWLIQAAVDVDSLQHWLHQAQQLLRWQHEQKGLAINLLLQQQWLTWQHGQRW</sequence>
<dbReference type="Pfam" id="PF13177">
    <property type="entry name" value="DNA_pol3_delta2"/>
    <property type="match status" value="1"/>
</dbReference>
<comment type="catalytic activity">
    <reaction evidence="3">
        <text>DNA(n) + a 2'-deoxyribonucleoside 5'-triphosphate = DNA(n+1) + diphosphate</text>
        <dbReference type="Rhea" id="RHEA:22508"/>
        <dbReference type="Rhea" id="RHEA-COMP:17339"/>
        <dbReference type="Rhea" id="RHEA-COMP:17340"/>
        <dbReference type="ChEBI" id="CHEBI:33019"/>
        <dbReference type="ChEBI" id="CHEBI:61560"/>
        <dbReference type="ChEBI" id="CHEBI:173112"/>
        <dbReference type="EC" id="2.7.7.7"/>
    </reaction>
</comment>
<keyword evidence="2" id="KW-0808">Transferase</keyword>